<dbReference type="SUPFAM" id="SSF52172">
    <property type="entry name" value="CheY-like"/>
    <property type="match status" value="1"/>
</dbReference>
<dbReference type="Pfam" id="PF00072">
    <property type="entry name" value="Response_reg"/>
    <property type="match status" value="1"/>
</dbReference>
<dbReference type="GO" id="GO:0000160">
    <property type="term" value="P:phosphorelay signal transduction system"/>
    <property type="evidence" value="ECO:0007669"/>
    <property type="project" value="InterPro"/>
</dbReference>
<dbReference type="Gene3D" id="3.40.50.2300">
    <property type="match status" value="1"/>
</dbReference>
<dbReference type="PANTHER" id="PTHR43228">
    <property type="entry name" value="TWO-COMPONENT RESPONSE REGULATOR"/>
    <property type="match status" value="1"/>
</dbReference>
<dbReference type="PANTHER" id="PTHR43228:SF1">
    <property type="entry name" value="TWO-COMPONENT RESPONSE REGULATOR ARR22"/>
    <property type="match status" value="1"/>
</dbReference>
<dbReference type="PROSITE" id="PS50110">
    <property type="entry name" value="RESPONSE_REGULATORY"/>
    <property type="match status" value="1"/>
</dbReference>
<keyword evidence="4" id="KW-1185">Reference proteome</keyword>
<dbReference type="STRING" id="1936003.STSP2_00026"/>
<accession>A0A1U9NGL2</accession>
<reference evidence="4" key="1">
    <citation type="submission" date="2017-02" db="EMBL/GenBank/DDBJ databases">
        <title>Comparative genomics and description of representatives of a novel lineage of planctomycetes thriving in anoxic sediments.</title>
        <authorList>
            <person name="Spring S."/>
            <person name="Bunk B."/>
            <person name="Sproer C."/>
        </authorList>
    </citation>
    <scope>NUCLEOTIDE SEQUENCE [LARGE SCALE GENOMIC DNA]</scope>
    <source>
        <strain evidence="4">ST-NAGAB-D1</strain>
    </source>
</reference>
<dbReference type="InterPro" id="IPR001789">
    <property type="entry name" value="Sig_transdc_resp-reg_receiver"/>
</dbReference>
<dbReference type="InterPro" id="IPR052048">
    <property type="entry name" value="ST_Response_Regulator"/>
</dbReference>
<organism evidence="3 4">
    <name type="scientific">Anaerohalosphaera lusitana</name>
    <dbReference type="NCBI Taxonomy" id="1936003"/>
    <lineage>
        <taxon>Bacteria</taxon>
        <taxon>Pseudomonadati</taxon>
        <taxon>Planctomycetota</taxon>
        <taxon>Phycisphaerae</taxon>
        <taxon>Sedimentisphaerales</taxon>
        <taxon>Anaerohalosphaeraceae</taxon>
        <taxon>Anaerohalosphaera</taxon>
    </lineage>
</organism>
<dbReference type="AlphaFoldDB" id="A0A1U9NGL2"/>
<dbReference type="EMBL" id="CP019791">
    <property type="protein sequence ID" value="AQT66888.1"/>
    <property type="molecule type" value="Genomic_DNA"/>
</dbReference>
<protein>
    <submittedName>
        <fullName evidence="3">Putative chemotaxis protein CheY</fullName>
    </submittedName>
</protein>
<keyword evidence="1" id="KW-0597">Phosphoprotein</keyword>
<dbReference type="KEGG" id="alus:STSP2_00026"/>
<evidence type="ECO:0000256" key="1">
    <source>
        <dbReference type="PROSITE-ProRule" id="PRU00169"/>
    </source>
</evidence>
<dbReference type="InterPro" id="IPR011006">
    <property type="entry name" value="CheY-like_superfamily"/>
</dbReference>
<dbReference type="Proteomes" id="UP000189674">
    <property type="component" value="Chromosome"/>
</dbReference>
<evidence type="ECO:0000313" key="3">
    <source>
        <dbReference type="EMBL" id="AQT66888.1"/>
    </source>
</evidence>
<gene>
    <name evidence="3" type="primary">cheY_1</name>
    <name evidence="3" type="ORF">STSP2_00026</name>
</gene>
<evidence type="ECO:0000259" key="2">
    <source>
        <dbReference type="PROSITE" id="PS50110"/>
    </source>
</evidence>
<name>A0A1U9NGL2_9BACT</name>
<sequence length="123" mass="13368">MAKSLLLVDDSATMRKIILRTLRMAGLDIDNFEEAGDGNEALEKLNAQPADIMLCDINMPGMGGLELVKKVREMDSCNDTKIVMISTESSDDLIESVMADGANGYVTKPFTPESIQKALSPLM</sequence>
<dbReference type="OrthoDB" id="9813953at2"/>
<feature type="modified residue" description="4-aspartylphosphate" evidence="1">
    <location>
        <position position="56"/>
    </location>
</feature>
<evidence type="ECO:0000313" key="4">
    <source>
        <dbReference type="Proteomes" id="UP000189674"/>
    </source>
</evidence>
<feature type="domain" description="Response regulatory" evidence="2">
    <location>
        <begin position="4"/>
        <end position="123"/>
    </location>
</feature>
<dbReference type="RefSeq" id="WP_146658704.1">
    <property type="nucleotide sequence ID" value="NZ_CP019791.1"/>
</dbReference>
<proteinExistence type="predicted"/>
<dbReference type="SMART" id="SM00448">
    <property type="entry name" value="REC"/>
    <property type="match status" value="1"/>
</dbReference>